<feature type="non-terminal residue" evidence="1">
    <location>
        <position position="1"/>
    </location>
</feature>
<dbReference type="PANTHER" id="PTHR24401">
    <property type="entry name" value="SI:CH211-243P7.3-RELATED"/>
    <property type="match status" value="1"/>
</dbReference>
<name>A0ABN8RXE3_9CNID</name>
<proteinExistence type="predicted"/>
<reference evidence="1 2" key="1">
    <citation type="submission" date="2022-05" db="EMBL/GenBank/DDBJ databases">
        <authorList>
            <consortium name="Genoscope - CEA"/>
            <person name="William W."/>
        </authorList>
    </citation>
    <scope>NUCLEOTIDE SEQUENCE [LARGE SCALE GENOMIC DNA]</scope>
</reference>
<comment type="caution">
    <text evidence="1">The sequence shown here is derived from an EMBL/GenBank/DDBJ whole genome shotgun (WGS) entry which is preliminary data.</text>
</comment>
<organism evidence="1 2">
    <name type="scientific">Porites evermanni</name>
    <dbReference type="NCBI Taxonomy" id="104178"/>
    <lineage>
        <taxon>Eukaryota</taxon>
        <taxon>Metazoa</taxon>
        <taxon>Cnidaria</taxon>
        <taxon>Anthozoa</taxon>
        <taxon>Hexacorallia</taxon>
        <taxon>Scleractinia</taxon>
        <taxon>Fungiina</taxon>
        <taxon>Poritidae</taxon>
        <taxon>Porites</taxon>
    </lineage>
</organism>
<protein>
    <submittedName>
        <fullName evidence="1">Uncharacterized protein</fullName>
    </submittedName>
</protein>
<dbReference type="PANTHER" id="PTHR24401:SF29">
    <property type="entry name" value="SI:CH211-243P7.3-RELATED"/>
    <property type="match status" value="1"/>
</dbReference>
<evidence type="ECO:0000313" key="1">
    <source>
        <dbReference type="EMBL" id="CAH3183649.1"/>
    </source>
</evidence>
<evidence type="ECO:0000313" key="2">
    <source>
        <dbReference type="Proteomes" id="UP001159427"/>
    </source>
</evidence>
<feature type="non-terminal residue" evidence="1">
    <location>
        <position position="99"/>
    </location>
</feature>
<accession>A0ABN8RXE3</accession>
<dbReference type="EMBL" id="CALNXI010002141">
    <property type="protein sequence ID" value="CAH3183649.1"/>
    <property type="molecule type" value="Genomic_DNA"/>
</dbReference>
<gene>
    <name evidence="1" type="ORF">PEVE_00014999</name>
</gene>
<keyword evidence="2" id="KW-1185">Reference proteome</keyword>
<dbReference type="Proteomes" id="UP001159427">
    <property type="component" value="Unassembled WGS sequence"/>
</dbReference>
<sequence>LTVYCRDVLSRLEEVKAYITSTFGSVLKIDSTKKVTKKLAGAAAGTAAWVTNIGNEFGQVLNSVLTASEGSGLRPMATGIIRRYEVAGVPPPVLLYTDR</sequence>